<evidence type="ECO:0000256" key="1">
    <source>
        <dbReference type="SAM" id="Phobius"/>
    </source>
</evidence>
<dbReference type="EMBL" id="DXFT01000168">
    <property type="protein sequence ID" value="HIX04173.1"/>
    <property type="molecule type" value="Genomic_DNA"/>
</dbReference>
<keyword evidence="1" id="KW-0472">Membrane</keyword>
<proteinExistence type="predicted"/>
<protein>
    <submittedName>
        <fullName evidence="2">Holin family protein</fullName>
    </submittedName>
</protein>
<keyword evidence="1" id="KW-1133">Transmembrane helix</keyword>
<comment type="caution">
    <text evidence="2">The sequence shown here is derived from an EMBL/GenBank/DDBJ whole genome shotgun (WGS) entry which is preliminary data.</text>
</comment>
<sequence>MDFFSGLTDEIGNLVGKLTLSSQEKKELEARMTQIVYRYAGELTQQQGMIVRQETGGNWLQRSWRPLIMLALAAVVLAGTFIDVPYLGNDSRFWDLLEIGLGGYVVGRSLESMQGLFTKSKRHGKR</sequence>
<keyword evidence="1" id="KW-0812">Transmembrane</keyword>
<dbReference type="Proteomes" id="UP000824202">
    <property type="component" value="Unassembled WGS sequence"/>
</dbReference>
<organism evidence="2 3">
    <name type="scientific">Candidatus Odoribacter faecigallinarum</name>
    <dbReference type="NCBI Taxonomy" id="2838706"/>
    <lineage>
        <taxon>Bacteria</taxon>
        <taxon>Pseudomonadati</taxon>
        <taxon>Bacteroidota</taxon>
        <taxon>Bacteroidia</taxon>
        <taxon>Bacteroidales</taxon>
        <taxon>Odoribacteraceae</taxon>
        <taxon>Odoribacter</taxon>
    </lineage>
</organism>
<feature type="transmembrane region" description="Helical" evidence="1">
    <location>
        <begin position="67"/>
        <end position="87"/>
    </location>
</feature>
<evidence type="ECO:0000313" key="2">
    <source>
        <dbReference type="EMBL" id="HIX04173.1"/>
    </source>
</evidence>
<dbReference type="AlphaFoldDB" id="A0A9D1V1E4"/>
<gene>
    <name evidence="2" type="ORF">H9863_08705</name>
</gene>
<dbReference type="Pfam" id="PF11351">
    <property type="entry name" value="GTA_holin_3TM"/>
    <property type="match status" value="1"/>
</dbReference>
<name>A0A9D1V1E4_9BACT</name>
<accession>A0A9D1V1E4</accession>
<evidence type="ECO:0000313" key="3">
    <source>
        <dbReference type="Proteomes" id="UP000824202"/>
    </source>
</evidence>
<dbReference type="InterPro" id="IPR021497">
    <property type="entry name" value="GTA_holin_3TM"/>
</dbReference>
<reference evidence="2" key="2">
    <citation type="submission" date="2021-04" db="EMBL/GenBank/DDBJ databases">
        <authorList>
            <person name="Gilroy R."/>
        </authorList>
    </citation>
    <scope>NUCLEOTIDE SEQUENCE</scope>
    <source>
        <strain evidence="2">23274</strain>
    </source>
</reference>
<reference evidence="2" key="1">
    <citation type="journal article" date="2021" name="PeerJ">
        <title>Extensive microbial diversity within the chicken gut microbiome revealed by metagenomics and culture.</title>
        <authorList>
            <person name="Gilroy R."/>
            <person name="Ravi A."/>
            <person name="Getino M."/>
            <person name="Pursley I."/>
            <person name="Horton D.L."/>
            <person name="Alikhan N.F."/>
            <person name="Baker D."/>
            <person name="Gharbi K."/>
            <person name="Hall N."/>
            <person name="Watson M."/>
            <person name="Adriaenssens E.M."/>
            <person name="Foster-Nyarko E."/>
            <person name="Jarju S."/>
            <person name="Secka A."/>
            <person name="Antonio M."/>
            <person name="Oren A."/>
            <person name="Chaudhuri R.R."/>
            <person name="La Ragione R."/>
            <person name="Hildebrand F."/>
            <person name="Pallen M.J."/>
        </authorList>
    </citation>
    <scope>NUCLEOTIDE SEQUENCE</scope>
    <source>
        <strain evidence="2">23274</strain>
    </source>
</reference>